<evidence type="ECO:0000313" key="1">
    <source>
        <dbReference type="EMBL" id="MBO0475895.1"/>
    </source>
</evidence>
<name>A0ABS3HRG6_9ENTE</name>
<comment type="caution">
    <text evidence="1">The sequence shown here is derived from an EMBL/GenBank/DDBJ whole genome shotgun (WGS) entry which is preliminary data.</text>
</comment>
<organism evidence="1 2">
    <name type="scientific">Candidatus Vagococcus giribetii</name>
    <dbReference type="NCBI Taxonomy" id="2230876"/>
    <lineage>
        <taxon>Bacteria</taxon>
        <taxon>Bacillati</taxon>
        <taxon>Bacillota</taxon>
        <taxon>Bacilli</taxon>
        <taxon>Lactobacillales</taxon>
        <taxon>Enterococcaceae</taxon>
        <taxon>Vagococcus</taxon>
    </lineage>
</organism>
<protein>
    <submittedName>
        <fullName evidence="1">Uncharacterized protein</fullName>
    </submittedName>
</protein>
<dbReference type="EMBL" id="JAFLVX010000007">
    <property type="protein sequence ID" value="MBO0475895.1"/>
    <property type="molecule type" value="Genomic_DNA"/>
</dbReference>
<reference evidence="1 2" key="1">
    <citation type="submission" date="2021-03" db="EMBL/GenBank/DDBJ databases">
        <title>Enterococcal diversity collection.</title>
        <authorList>
            <person name="Gilmore M.S."/>
            <person name="Schwartzman J."/>
            <person name="Van Tyne D."/>
            <person name="Martin M."/>
            <person name="Earl A.M."/>
            <person name="Manson A.L."/>
            <person name="Straub T."/>
            <person name="Salamzade R."/>
            <person name="Saavedra J."/>
            <person name="Lebreton F."/>
            <person name="Prichula J."/>
            <person name="Schaufler K."/>
            <person name="Gaca A."/>
            <person name="Sgardioli B."/>
            <person name="Wagenaar J."/>
            <person name="Strong T."/>
        </authorList>
    </citation>
    <scope>NUCLEOTIDE SEQUENCE [LARGE SCALE GENOMIC DNA]</scope>
    <source>
        <strain evidence="1 2">DIV0080</strain>
    </source>
</reference>
<dbReference type="RefSeq" id="WP_206964707.1">
    <property type="nucleotide sequence ID" value="NZ_JAFLVX010000007.1"/>
</dbReference>
<keyword evidence="2" id="KW-1185">Reference proteome</keyword>
<dbReference type="Proteomes" id="UP000664857">
    <property type="component" value="Unassembled WGS sequence"/>
</dbReference>
<proteinExistence type="predicted"/>
<evidence type="ECO:0000313" key="2">
    <source>
        <dbReference type="Proteomes" id="UP000664857"/>
    </source>
</evidence>
<sequence>MPRKKLSLTDVTNQLLMSPLYMEKGTLIVVYNNTKRYVYTDIDFFELVYQGEDLYLNFSIVGTDSSYDERIDLSTVNNINGVPIHSKV</sequence>
<accession>A0ABS3HRG6</accession>
<gene>
    <name evidence="1" type="ORF">DOK76_02355</name>
</gene>